<gene>
    <name evidence="3" type="ORF">I316_00995</name>
</gene>
<evidence type="ECO:0000313" key="4">
    <source>
        <dbReference type="Proteomes" id="UP000092666"/>
    </source>
</evidence>
<feature type="compositionally biased region" description="Basic and acidic residues" evidence="1">
    <location>
        <begin position="533"/>
        <end position="545"/>
    </location>
</feature>
<feature type="compositionally biased region" description="Polar residues" evidence="1">
    <location>
        <begin position="668"/>
        <end position="681"/>
    </location>
</feature>
<feature type="compositionally biased region" description="Polar residues" evidence="1">
    <location>
        <begin position="421"/>
        <end position="436"/>
    </location>
</feature>
<dbReference type="PANTHER" id="PTHR28159:SF1">
    <property type="entry name" value="TRAFFICKING PROTEIN PARTICLE COMPLEX II-SPECIFIC SUBUNIT 65"/>
    <property type="match status" value="1"/>
</dbReference>
<dbReference type="EMBL" id="KI669493">
    <property type="protein sequence ID" value="OCF37090.1"/>
    <property type="molecule type" value="Genomic_DNA"/>
</dbReference>
<accession>A0A1B9H1F8</accession>
<dbReference type="Proteomes" id="UP000092666">
    <property type="component" value="Unassembled WGS sequence"/>
</dbReference>
<feature type="region of interest" description="Disordered" evidence="1">
    <location>
        <begin position="519"/>
        <end position="545"/>
    </location>
</feature>
<feature type="compositionally biased region" description="Polar residues" evidence="1">
    <location>
        <begin position="363"/>
        <end position="374"/>
    </location>
</feature>
<dbReference type="GO" id="GO:1990071">
    <property type="term" value="C:TRAPPII protein complex"/>
    <property type="evidence" value="ECO:0007669"/>
    <property type="project" value="InterPro"/>
</dbReference>
<dbReference type="AlphaFoldDB" id="A0A1B9H1F8"/>
<organism evidence="3 4">
    <name type="scientific">Kwoniella heveanensis BCC8398</name>
    <dbReference type="NCBI Taxonomy" id="1296120"/>
    <lineage>
        <taxon>Eukaryota</taxon>
        <taxon>Fungi</taxon>
        <taxon>Dikarya</taxon>
        <taxon>Basidiomycota</taxon>
        <taxon>Agaricomycotina</taxon>
        <taxon>Tremellomycetes</taxon>
        <taxon>Tremellales</taxon>
        <taxon>Cryptococcaceae</taxon>
        <taxon>Kwoniella</taxon>
    </lineage>
</organism>
<evidence type="ECO:0000313" key="3">
    <source>
        <dbReference type="EMBL" id="OCF37090.1"/>
    </source>
</evidence>
<feature type="domain" description="Trafficking protein particle complex II-specific subunit 65 IgD3" evidence="2">
    <location>
        <begin position="729"/>
        <end position="854"/>
    </location>
</feature>
<feature type="region of interest" description="Disordered" evidence="1">
    <location>
        <begin position="421"/>
        <end position="445"/>
    </location>
</feature>
<dbReference type="GO" id="GO:0006891">
    <property type="term" value="P:intra-Golgi vesicle-mediated transport"/>
    <property type="evidence" value="ECO:0007669"/>
    <property type="project" value="InterPro"/>
</dbReference>
<dbReference type="InterPro" id="IPR024662">
    <property type="entry name" value="Trs65"/>
</dbReference>
<dbReference type="InterPro" id="IPR055420">
    <property type="entry name" value="IgD3_Trs65"/>
</dbReference>
<reference evidence="3 4" key="1">
    <citation type="submission" date="2013-07" db="EMBL/GenBank/DDBJ databases">
        <title>The Genome Sequence of Cryptococcus heveanensis BCC8398.</title>
        <authorList>
            <consortium name="The Broad Institute Genome Sequencing Platform"/>
            <person name="Cuomo C."/>
            <person name="Litvintseva A."/>
            <person name="Chen Y."/>
            <person name="Heitman J."/>
            <person name="Sun S."/>
            <person name="Springer D."/>
            <person name="Dromer F."/>
            <person name="Young S.K."/>
            <person name="Zeng Q."/>
            <person name="Gargeya S."/>
            <person name="Fitzgerald M."/>
            <person name="Abouelleil A."/>
            <person name="Alvarado L."/>
            <person name="Berlin A.M."/>
            <person name="Chapman S.B."/>
            <person name="Dewar J."/>
            <person name="Goldberg J."/>
            <person name="Griggs A."/>
            <person name="Gujja S."/>
            <person name="Hansen M."/>
            <person name="Howarth C."/>
            <person name="Imamovic A."/>
            <person name="Larimer J."/>
            <person name="McCowan C."/>
            <person name="Murphy C."/>
            <person name="Pearson M."/>
            <person name="Priest M."/>
            <person name="Roberts A."/>
            <person name="Saif S."/>
            <person name="Shea T."/>
            <person name="Sykes S."/>
            <person name="Wortman J."/>
            <person name="Nusbaum C."/>
            <person name="Birren B."/>
        </authorList>
    </citation>
    <scope>NUCLEOTIDE SEQUENCE [LARGE SCALE GENOMIC DNA]</scope>
    <source>
        <strain evidence="3 4">BCC8398</strain>
    </source>
</reference>
<evidence type="ECO:0000256" key="1">
    <source>
        <dbReference type="SAM" id="MobiDB-lite"/>
    </source>
</evidence>
<name>A0A1B9H1F8_9TREE</name>
<dbReference type="Pfam" id="PF12735">
    <property type="entry name" value="IgD3_Trs65"/>
    <property type="match status" value="1"/>
</dbReference>
<feature type="compositionally biased region" description="Polar residues" evidence="1">
    <location>
        <begin position="135"/>
        <end position="170"/>
    </location>
</feature>
<feature type="region of interest" description="Disordered" evidence="1">
    <location>
        <begin position="118"/>
        <end position="179"/>
    </location>
</feature>
<dbReference type="PANTHER" id="PTHR28159">
    <property type="entry name" value="TRAFFICKING PROTEIN PARTICLE COMPLEX II-SPECIFIC SUBUNIT 65"/>
    <property type="match status" value="1"/>
</dbReference>
<sequence length="863" mass="93261">MPSPNLSISASAAHYEALFHSSALSLHIPEISDFQAEASEEATDDGLGEWWGGVEASQARDTAYFDEKLFYLVSLHLPDDALRGVPGTPALDAKEPTSEMLRFLGRLQLSMTASFIPPLPPIDSRSRRDTMTAGFPSSTSVSANSLAPPSTSTSYPNIPSTPRTASTSDGGQFPPVTPNPFPSMSQDEEQYAHVEGVIVWDGAVEEVEGPWEEGKGRRGSGGGRKVFKVDGGWRIVWRGEVPIAYVRTQIQDPLLALTASVTLREAGQPKTHRKGAPSLDTMSIKSGTTIRTEGTEFDDYGDADGDEMAGMQEIDLLGGLAGSEDPMPATRLAPSIRQDLSLPSAPLASPLPLSAQTPNSIPAIMTASTDSSGPSRERGQLPSSLAPVSTTLRKSYRRVLSLAPGLRVRMRTLFLPQLLISTPSKPSDSSTNGHRSTTVDEESEGERRIVLCVEIENSAEPTLAHGFEVEQVSVEVGGNGGKATTELVCQPDTASFPLRLGSTEQYNLLCAVEIASPTEKENQGHGNGQNRSGLEEAVARSLGRGDEQRPVSITVIGRPFYRASIESATWSEPVIQDLRYPTKVFQSRWNCSLDLTSFYAASAATIPHLPKNRASKILSPIQAQSQSQTNAIAGDKRYSLAHLLNVERERDLAQSQGRRGGGPMLPSQAMNQPSSRVTSLNRPRDSHQSFHAGGGQHDVEHGLLLSVKLLSNSRSGPTASSSQHSAGQATEDAIKALDQFSLEVFVHNRTEQVKRFRLSIPSRQREDADGGYEGKVRDVWERRRRRRGDEPDGGVGNAVLKSTLAQYTSSAPALIPLENDIRCGPLLPGSSLSARIRFLALREGVHKVEKLRLVGDDFDFVLT</sequence>
<proteinExistence type="predicted"/>
<reference evidence="4" key="2">
    <citation type="submission" date="2013-12" db="EMBL/GenBank/DDBJ databases">
        <title>Evolution of pathogenesis and genome organization in the Tremellales.</title>
        <authorList>
            <person name="Cuomo C."/>
            <person name="Litvintseva A."/>
            <person name="Heitman J."/>
            <person name="Chen Y."/>
            <person name="Sun S."/>
            <person name="Springer D."/>
            <person name="Dromer F."/>
            <person name="Young S."/>
            <person name="Zeng Q."/>
            <person name="Chapman S."/>
            <person name="Gujja S."/>
            <person name="Saif S."/>
            <person name="Birren B."/>
        </authorList>
    </citation>
    <scope>NUCLEOTIDE SEQUENCE [LARGE SCALE GENOMIC DNA]</scope>
    <source>
        <strain evidence="4">BCC8398</strain>
    </source>
</reference>
<feature type="region of interest" description="Disordered" evidence="1">
    <location>
        <begin position="363"/>
        <end position="384"/>
    </location>
</feature>
<dbReference type="GO" id="GO:0005802">
    <property type="term" value="C:trans-Golgi network"/>
    <property type="evidence" value="ECO:0007669"/>
    <property type="project" value="TreeGrafter"/>
</dbReference>
<feature type="region of interest" description="Disordered" evidence="1">
    <location>
        <begin position="651"/>
        <end position="697"/>
    </location>
</feature>
<protein>
    <recommendedName>
        <fullName evidence="2">Trafficking protein particle complex II-specific subunit 65 IgD3 domain-containing protein</fullName>
    </recommendedName>
</protein>
<evidence type="ECO:0000259" key="2">
    <source>
        <dbReference type="Pfam" id="PF12735"/>
    </source>
</evidence>
<dbReference type="OrthoDB" id="24630at2759"/>
<keyword evidence="4" id="KW-1185">Reference proteome</keyword>